<proteinExistence type="predicted"/>
<name>A0A8S5RHS7_9VIRU</name>
<evidence type="ECO:0000313" key="1">
    <source>
        <dbReference type="EMBL" id="DAE30516.1"/>
    </source>
</evidence>
<protein>
    <submittedName>
        <fullName evidence="1">Uncharacterized protein</fullName>
    </submittedName>
</protein>
<reference evidence="1" key="1">
    <citation type="journal article" date="2021" name="Proc. Natl. Acad. Sci. U.S.A.">
        <title>A Catalog of Tens of Thousands of Viruses from Human Metagenomes Reveals Hidden Associations with Chronic Diseases.</title>
        <authorList>
            <person name="Tisza M.J."/>
            <person name="Buck C.B."/>
        </authorList>
    </citation>
    <scope>NUCLEOTIDE SEQUENCE</scope>
    <source>
        <strain evidence="1">Ctiha2</strain>
    </source>
</reference>
<sequence length="36" mass="4160">MTLIRQLSVLINAEKHEFVIELSDHSVAWTSLDILH</sequence>
<organism evidence="1">
    <name type="scientific">virus sp. ctiha2</name>
    <dbReference type="NCBI Taxonomy" id="2827299"/>
    <lineage>
        <taxon>Viruses</taxon>
    </lineage>
</organism>
<accession>A0A8S5RHS7</accession>
<dbReference type="EMBL" id="BK059104">
    <property type="protein sequence ID" value="DAE30516.1"/>
    <property type="molecule type" value="Genomic_DNA"/>
</dbReference>